<name>A0A6S6WFQ5_9PLEO</name>
<protein>
    <submittedName>
        <fullName evidence="1">Uncharacterized protein</fullName>
    </submittedName>
</protein>
<dbReference type="EMBL" id="HG992987">
    <property type="protein sequence ID" value="CAE7214425.1"/>
    <property type="molecule type" value="Genomic_DNA"/>
</dbReference>
<dbReference type="AlphaFoldDB" id="A0A6S6WFQ5"/>
<gene>
    <name evidence="1" type="ORF">PTTW11_10554</name>
</gene>
<evidence type="ECO:0000313" key="2">
    <source>
        <dbReference type="Proteomes" id="UP000472372"/>
    </source>
</evidence>
<organism evidence="1 2">
    <name type="scientific">Pyrenophora teres f. teres</name>
    <dbReference type="NCBI Taxonomy" id="97479"/>
    <lineage>
        <taxon>Eukaryota</taxon>
        <taxon>Fungi</taxon>
        <taxon>Dikarya</taxon>
        <taxon>Ascomycota</taxon>
        <taxon>Pezizomycotina</taxon>
        <taxon>Dothideomycetes</taxon>
        <taxon>Pleosporomycetidae</taxon>
        <taxon>Pleosporales</taxon>
        <taxon>Pleosporineae</taxon>
        <taxon>Pleosporaceae</taxon>
        <taxon>Pyrenophora</taxon>
    </lineage>
</organism>
<accession>A0A6S6WFQ5</accession>
<evidence type="ECO:0000313" key="1">
    <source>
        <dbReference type="EMBL" id="CAE7214425.1"/>
    </source>
</evidence>
<proteinExistence type="predicted"/>
<dbReference type="Proteomes" id="UP000472372">
    <property type="component" value="Chromosome 11"/>
</dbReference>
<reference evidence="1" key="1">
    <citation type="submission" date="2021-02" db="EMBL/GenBank/DDBJ databases">
        <authorList>
            <person name="Syme A R."/>
            <person name="Syme A R."/>
            <person name="Moolhuijzen P."/>
        </authorList>
    </citation>
    <scope>NUCLEOTIDE SEQUENCE</scope>
    <source>
        <strain evidence="1">W1-1</strain>
    </source>
</reference>
<sequence length="295" mass="31814">MLISNLIFVALSLGGEAYAFAVPADQSANIDSRDLQWDISKLTVGEPVDTGRGDEISIPQLANFNLTDHNGQLVYDIPTGGIDISEEMFVKLSGNKSGSSLVKRECWRDNPCDCDRYKTWQLINVDWSKFLGDTRVMSSPLCGPGSITNSYTATYSYSISGTIGTGFGPVASIFKGIDISVGFAYTWGNAVATGYSATCEASHPCIVTFRPYIGKVRGKARYTELSSNGNKLCRTGIAGDVEIHLPATSRSCNDNNCGAEGVWDHCYYLGAPAKALCRNIGPTPKPECPQNLYPS</sequence>